<keyword evidence="2" id="KW-1185">Reference proteome</keyword>
<sequence>MTAKRTETSRTTKVRNILSQHPTYTDQDERINIKGETKLILEYINLLAPEREIWHVRAARNRTGTLSLSSDLNFFGKNWSSYSALQTGQTNGLSRLDNQDANDGKTTGHSAAKYIRCVN</sequence>
<dbReference type="RefSeq" id="WP_340272628.1">
    <property type="nucleotide sequence ID" value="NZ_JBAKIA010000001.1"/>
</dbReference>
<name>A0ABU8TG69_9HYPH</name>
<dbReference type="Proteomes" id="UP001385499">
    <property type="component" value="Unassembled WGS sequence"/>
</dbReference>
<accession>A0ABU8TG69</accession>
<reference evidence="1 2" key="1">
    <citation type="submission" date="2024-02" db="EMBL/GenBank/DDBJ databases">
        <title>Roseibium algae sp. nov., isolated from marine alga (Grateloupia sp.), showing potential in myo-inositol conversion.</title>
        <authorList>
            <person name="Wang Y."/>
        </authorList>
    </citation>
    <scope>NUCLEOTIDE SEQUENCE [LARGE SCALE GENOMIC DNA]</scope>
    <source>
        <strain evidence="1 2">H3510</strain>
    </source>
</reference>
<dbReference type="EMBL" id="JBAKIA010000001">
    <property type="protein sequence ID" value="MEJ8473111.1"/>
    <property type="molecule type" value="Genomic_DNA"/>
</dbReference>
<comment type="caution">
    <text evidence="1">The sequence shown here is derived from an EMBL/GenBank/DDBJ whole genome shotgun (WGS) entry which is preliminary data.</text>
</comment>
<gene>
    <name evidence="1" type="ORF">V6575_03350</name>
</gene>
<evidence type="ECO:0000313" key="2">
    <source>
        <dbReference type="Proteomes" id="UP001385499"/>
    </source>
</evidence>
<proteinExistence type="predicted"/>
<protein>
    <submittedName>
        <fullName evidence="1">Uncharacterized protein</fullName>
    </submittedName>
</protein>
<evidence type="ECO:0000313" key="1">
    <source>
        <dbReference type="EMBL" id="MEJ8473111.1"/>
    </source>
</evidence>
<organism evidence="1 2">
    <name type="scientific">Roseibium algae</name>
    <dbReference type="NCBI Taxonomy" id="3123038"/>
    <lineage>
        <taxon>Bacteria</taxon>
        <taxon>Pseudomonadati</taxon>
        <taxon>Pseudomonadota</taxon>
        <taxon>Alphaproteobacteria</taxon>
        <taxon>Hyphomicrobiales</taxon>
        <taxon>Stappiaceae</taxon>
        <taxon>Roseibium</taxon>
    </lineage>
</organism>